<evidence type="ECO:0000256" key="5">
    <source>
        <dbReference type="ARBA" id="ARBA00022989"/>
    </source>
</evidence>
<name>A0A8D4J056_9PAST</name>
<organism evidence="8 9">
    <name type="scientific">Mergibacter septicus</name>
    <dbReference type="NCBI Taxonomy" id="221402"/>
    <lineage>
        <taxon>Bacteria</taxon>
        <taxon>Pseudomonadati</taxon>
        <taxon>Pseudomonadota</taxon>
        <taxon>Gammaproteobacteria</taxon>
        <taxon>Pasteurellales</taxon>
        <taxon>Pasteurellaceae</taxon>
        <taxon>Mergibacter</taxon>
    </lineage>
</organism>
<sequence>MKKLLQITAHLGAFLPLCWLIYALNFNLEQSFGTDPGKEIIHYLGWVAICLFIILFFFRIVDQIFQRNDLLILHRAIGLWALFWLTLHIVAYFLFELGFDFSLFIKEVTERFYLQIGLISAVLFLLIAISSIPFIRRKLGDNWFLLHQCSLIALVLAAVHYYLSLKSYDFYSVFFLASAAVFVLWKMIGRKLLKWLGLAY</sequence>
<keyword evidence="4" id="KW-0812">Transmembrane</keyword>
<dbReference type="GO" id="GO:0020037">
    <property type="term" value="F:heme binding"/>
    <property type="evidence" value="ECO:0007669"/>
    <property type="project" value="TreeGrafter"/>
</dbReference>
<gene>
    <name evidence="8" type="ORF">CEP48_04675</name>
</gene>
<dbReference type="GO" id="GO:0005886">
    <property type="term" value="C:plasma membrane"/>
    <property type="evidence" value="ECO:0007669"/>
    <property type="project" value="TreeGrafter"/>
</dbReference>
<keyword evidence="5" id="KW-1133">Transmembrane helix</keyword>
<dbReference type="RefSeq" id="WP_261920714.1">
    <property type="nucleotide sequence ID" value="NZ_CP022010.1"/>
</dbReference>
<dbReference type="InterPro" id="IPR013130">
    <property type="entry name" value="Fe3_Rdtase_TM_dom"/>
</dbReference>
<dbReference type="Pfam" id="PF01794">
    <property type="entry name" value="Ferric_reduct"/>
    <property type="match status" value="1"/>
</dbReference>
<dbReference type="Proteomes" id="UP000955338">
    <property type="component" value="Chromosome"/>
</dbReference>
<evidence type="ECO:0000256" key="2">
    <source>
        <dbReference type="ARBA" id="ARBA00022448"/>
    </source>
</evidence>
<evidence type="ECO:0000313" key="9">
    <source>
        <dbReference type="Proteomes" id="UP000955338"/>
    </source>
</evidence>
<keyword evidence="3" id="KW-0349">Heme</keyword>
<reference evidence="8" key="1">
    <citation type="submission" date="2017-06" db="EMBL/GenBank/DDBJ databases">
        <title>Genome sequencing of pathogenic and non-pathogenic strains within Bisgaard taxon 40.</title>
        <authorList>
            <person name="Ladner J.T."/>
            <person name="Lovett S.P."/>
            <person name="Koroleva G."/>
            <person name="Lorch J.M."/>
        </authorList>
    </citation>
    <scope>NUCLEOTIDE SEQUENCE</scope>
    <source>
        <strain evidence="8">27576-1-I1</strain>
    </source>
</reference>
<keyword evidence="9" id="KW-1185">Reference proteome</keyword>
<dbReference type="AlphaFoldDB" id="A0A8D4J056"/>
<evidence type="ECO:0000313" key="8">
    <source>
        <dbReference type="EMBL" id="QDJ14761.1"/>
    </source>
</evidence>
<dbReference type="GO" id="GO:0010181">
    <property type="term" value="F:FMN binding"/>
    <property type="evidence" value="ECO:0007669"/>
    <property type="project" value="TreeGrafter"/>
</dbReference>
<evidence type="ECO:0000256" key="3">
    <source>
        <dbReference type="ARBA" id="ARBA00022617"/>
    </source>
</evidence>
<keyword evidence="2" id="KW-0813">Transport</keyword>
<dbReference type="PANTHER" id="PTHR36964">
    <property type="entry name" value="PROTEIN-METHIONINE-SULFOXIDE REDUCTASE HEME-BINDING SUBUNIT MSRQ"/>
    <property type="match status" value="1"/>
</dbReference>
<keyword evidence="3" id="KW-0479">Metal-binding</keyword>
<dbReference type="InterPro" id="IPR022837">
    <property type="entry name" value="MsrQ-like"/>
</dbReference>
<evidence type="ECO:0000256" key="4">
    <source>
        <dbReference type="ARBA" id="ARBA00022692"/>
    </source>
</evidence>
<keyword evidence="6" id="KW-0408">Iron</keyword>
<evidence type="ECO:0000256" key="7">
    <source>
        <dbReference type="ARBA" id="ARBA00023136"/>
    </source>
</evidence>
<dbReference type="PANTHER" id="PTHR36964:SF1">
    <property type="entry name" value="PROTEIN-METHIONINE-SULFOXIDE REDUCTASE HEME-BINDING SUBUNIT MSRQ"/>
    <property type="match status" value="1"/>
</dbReference>
<keyword evidence="7" id="KW-0472">Membrane</keyword>
<protein>
    <submittedName>
        <fullName evidence="8">Sulfoxide reductase heme-binding subunit YedZ</fullName>
    </submittedName>
</protein>
<accession>A0A8D4J056</accession>
<proteinExistence type="predicted"/>
<evidence type="ECO:0000256" key="6">
    <source>
        <dbReference type="ARBA" id="ARBA00023004"/>
    </source>
</evidence>
<dbReference type="GO" id="GO:0016679">
    <property type="term" value="F:oxidoreductase activity, acting on diphenols and related substances as donors"/>
    <property type="evidence" value="ECO:0007669"/>
    <property type="project" value="TreeGrafter"/>
</dbReference>
<dbReference type="EMBL" id="CP022011">
    <property type="protein sequence ID" value="QDJ14761.1"/>
    <property type="molecule type" value="Genomic_DNA"/>
</dbReference>
<comment type="subcellular location">
    <subcellularLocation>
        <location evidence="1">Membrane</location>
        <topology evidence="1">Multi-pass membrane protein</topology>
    </subcellularLocation>
</comment>
<evidence type="ECO:0000256" key="1">
    <source>
        <dbReference type="ARBA" id="ARBA00004141"/>
    </source>
</evidence>